<keyword evidence="9" id="KW-1185">Reference proteome</keyword>
<dbReference type="PANTHER" id="PTHR47245:SF1">
    <property type="entry name" value="FOLDASE PROTEIN PRSA"/>
    <property type="match status" value="1"/>
</dbReference>
<gene>
    <name evidence="8" type="ORF">JYK00_06290</name>
</gene>
<protein>
    <recommendedName>
        <fullName evidence="2">peptidylprolyl isomerase</fullName>
        <ecNumber evidence="2">5.2.1.8</ecNumber>
    </recommendedName>
</protein>
<dbReference type="GO" id="GO:0016853">
    <property type="term" value="F:isomerase activity"/>
    <property type="evidence" value="ECO:0007669"/>
    <property type="project" value="UniProtKB-KW"/>
</dbReference>
<dbReference type="Gene3D" id="1.10.4030.10">
    <property type="entry name" value="Porin chaperone SurA, peptide-binding domain"/>
    <property type="match status" value="1"/>
</dbReference>
<evidence type="ECO:0000256" key="5">
    <source>
        <dbReference type="ARBA" id="ARBA00023235"/>
    </source>
</evidence>
<sequence length="542" mass="62655">MRRWFEKTREVIIWAIAIAFVVGIALWSLTSYFYGRKQGNVKYTVNDAVAYLTKDGTALENSTYWVFPWEVETSYNQALSYYKISNIDPIFEEPMLKTSVLNDLLNTKLILYYSEANKIHPSKDEINAELKKQVDQINQNKQLVEYIKQKYGSVSNYEKQIEPDVEKYLTVNKVKETIGSVSEEEIKKYYEENKEALVQKYDNANVDYVYFTSDASAQKFIQDAMMIGFQQAATNMNVDVRNIAQFKRGFVPEEYERSIFSGTNTMVGPVPIGNSFFVFNVKDVKTVDTFEKFSLSSGYQDILNKLKTERFNSKIETFRNENNIDFVITDPVYKTWNLVLNTSGKDLIDVYKQLYETVFDGTSVNTQTPLEIQTAFITLVDKMRSATEITDDPNFNMVLLDAEKDAKKVIENVYNEYSSSFNAAKKMKEIHPENTKVLYNYYGLLYSRIKPYLEYGMMQNVVNDFIDLYNGFNTIANATDATLDMKAEVLYNLYEINKMLGDATTARVYLEKLQKATPDYMDYDSAYSELDTMLSSTSTENK</sequence>
<feature type="transmembrane region" description="Helical" evidence="6">
    <location>
        <begin position="12"/>
        <end position="34"/>
    </location>
</feature>
<evidence type="ECO:0000313" key="8">
    <source>
        <dbReference type="EMBL" id="QTA37348.1"/>
    </source>
</evidence>
<dbReference type="InterPro" id="IPR027304">
    <property type="entry name" value="Trigger_fact/SurA_dom_sf"/>
</dbReference>
<evidence type="ECO:0000256" key="4">
    <source>
        <dbReference type="ARBA" id="ARBA00023110"/>
    </source>
</evidence>
<comment type="catalytic activity">
    <reaction evidence="1">
        <text>[protein]-peptidylproline (omega=180) = [protein]-peptidylproline (omega=0)</text>
        <dbReference type="Rhea" id="RHEA:16237"/>
        <dbReference type="Rhea" id="RHEA-COMP:10747"/>
        <dbReference type="Rhea" id="RHEA-COMP:10748"/>
        <dbReference type="ChEBI" id="CHEBI:83833"/>
        <dbReference type="ChEBI" id="CHEBI:83834"/>
        <dbReference type="EC" id="5.2.1.8"/>
    </reaction>
</comment>
<evidence type="ECO:0000259" key="7">
    <source>
        <dbReference type="Pfam" id="PF13145"/>
    </source>
</evidence>
<keyword evidence="6" id="KW-0472">Membrane</keyword>
<dbReference type="InterPro" id="IPR000297">
    <property type="entry name" value="PPIase_PpiC"/>
</dbReference>
<dbReference type="EC" id="5.2.1.8" evidence="2"/>
<evidence type="ECO:0000256" key="2">
    <source>
        <dbReference type="ARBA" id="ARBA00013194"/>
    </source>
</evidence>
<dbReference type="EMBL" id="CP071446">
    <property type="protein sequence ID" value="QTA37348.1"/>
    <property type="molecule type" value="Genomic_DNA"/>
</dbReference>
<evidence type="ECO:0000256" key="1">
    <source>
        <dbReference type="ARBA" id="ARBA00000971"/>
    </source>
</evidence>
<organism evidence="8 9">
    <name type="scientific">Thermosipho ferrireducens</name>
    <dbReference type="NCBI Taxonomy" id="2571116"/>
    <lineage>
        <taxon>Bacteria</taxon>
        <taxon>Thermotogati</taxon>
        <taxon>Thermotogota</taxon>
        <taxon>Thermotogae</taxon>
        <taxon>Thermotogales</taxon>
        <taxon>Fervidobacteriaceae</taxon>
        <taxon>Thermosipho</taxon>
    </lineage>
</organism>
<accession>A0ABX7S4H2</accession>
<keyword evidence="4" id="KW-0697">Rotamase</keyword>
<feature type="domain" description="PpiC" evidence="7">
    <location>
        <begin position="181"/>
        <end position="291"/>
    </location>
</feature>
<evidence type="ECO:0000256" key="3">
    <source>
        <dbReference type="ARBA" id="ARBA00022729"/>
    </source>
</evidence>
<dbReference type="RefSeq" id="WP_207566073.1">
    <property type="nucleotide sequence ID" value="NZ_CP071446.1"/>
</dbReference>
<proteinExistence type="predicted"/>
<dbReference type="PANTHER" id="PTHR47245">
    <property type="entry name" value="PEPTIDYLPROLYL ISOMERASE"/>
    <property type="match status" value="1"/>
</dbReference>
<keyword evidence="6" id="KW-0812">Transmembrane</keyword>
<dbReference type="SUPFAM" id="SSF109998">
    <property type="entry name" value="Triger factor/SurA peptide-binding domain-like"/>
    <property type="match status" value="1"/>
</dbReference>
<keyword evidence="3" id="KW-0732">Signal</keyword>
<dbReference type="Proteomes" id="UP000671862">
    <property type="component" value="Chromosome"/>
</dbReference>
<dbReference type="Pfam" id="PF13145">
    <property type="entry name" value="Rotamase_2"/>
    <property type="match status" value="1"/>
</dbReference>
<evidence type="ECO:0000256" key="6">
    <source>
        <dbReference type="SAM" id="Phobius"/>
    </source>
</evidence>
<evidence type="ECO:0000313" key="9">
    <source>
        <dbReference type="Proteomes" id="UP000671862"/>
    </source>
</evidence>
<reference evidence="8 9" key="1">
    <citation type="submission" date="2021-03" db="EMBL/GenBank/DDBJ databases">
        <title>Thermosipho ferrireducens sp.nov., an anaerobic thermophilic iron-reducing bacterium isolated from a deep-sea hydrothermal sulfide deposits.</title>
        <authorList>
            <person name="Zeng X."/>
            <person name="Chen Y."/>
            <person name="Shao Z."/>
        </authorList>
    </citation>
    <scope>NUCLEOTIDE SEQUENCE [LARGE SCALE GENOMIC DNA]</scope>
    <source>
        <strain evidence="8 9">JL129W03</strain>
    </source>
</reference>
<dbReference type="InterPro" id="IPR050245">
    <property type="entry name" value="PrsA_foldase"/>
</dbReference>
<name>A0ABX7S4H2_9BACT</name>
<keyword evidence="5 8" id="KW-0413">Isomerase</keyword>
<keyword evidence="6" id="KW-1133">Transmembrane helix</keyword>